<evidence type="ECO:0000313" key="2">
    <source>
        <dbReference type="Proteomes" id="UP000678393"/>
    </source>
</evidence>
<sequence length="67" mass="7695">KKKIMLRKVLEPSIETKMSLHSFLSRFGAGRTFTLHSNFLPGLPRVTLNKSSFDSRLDRTIIAHLRV</sequence>
<organism evidence="1 2">
    <name type="scientific">Candidula unifasciata</name>
    <dbReference type="NCBI Taxonomy" id="100452"/>
    <lineage>
        <taxon>Eukaryota</taxon>
        <taxon>Metazoa</taxon>
        <taxon>Spiralia</taxon>
        <taxon>Lophotrochozoa</taxon>
        <taxon>Mollusca</taxon>
        <taxon>Gastropoda</taxon>
        <taxon>Heterobranchia</taxon>
        <taxon>Euthyneura</taxon>
        <taxon>Panpulmonata</taxon>
        <taxon>Eupulmonata</taxon>
        <taxon>Stylommatophora</taxon>
        <taxon>Helicina</taxon>
        <taxon>Helicoidea</taxon>
        <taxon>Geomitridae</taxon>
        <taxon>Candidula</taxon>
    </lineage>
</organism>
<protein>
    <submittedName>
        <fullName evidence="1">Uncharacterized protein</fullName>
    </submittedName>
</protein>
<dbReference type="EMBL" id="CAJHNH020000106">
    <property type="protein sequence ID" value="CAG5115339.1"/>
    <property type="molecule type" value="Genomic_DNA"/>
</dbReference>
<evidence type="ECO:0000313" key="1">
    <source>
        <dbReference type="EMBL" id="CAG5115339.1"/>
    </source>
</evidence>
<proteinExistence type="predicted"/>
<keyword evidence="2" id="KW-1185">Reference proteome</keyword>
<comment type="caution">
    <text evidence="1">The sequence shown here is derived from an EMBL/GenBank/DDBJ whole genome shotgun (WGS) entry which is preliminary data.</text>
</comment>
<reference evidence="1" key="1">
    <citation type="submission" date="2021-04" db="EMBL/GenBank/DDBJ databases">
        <authorList>
            <consortium name="Molecular Ecology Group"/>
        </authorList>
    </citation>
    <scope>NUCLEOTIDE SEQUENCE</scope>
</reference>
<dbReference type="Proteomes" id="UP000678393">
    <property type="component" value="Unassembled WGS sequence"/>
</dbReference>
<name>A0A8S3YDJ0_9EUPU</name>
<gene>
    <name evidence="1" type="ORF">CUNI_LOCUS897</name>
</gene>
<feature type="non-terminal residue" evidence="1">
    <location>
        <position position="67"/>
    </location>
</feature>
<dbReference type="AlphaFoldDB" id="A0A8S3YDJ0"/>
<feature type="non-terminal residue" evidence="1">
    <location>
        <position position="1"/>
    </location>
</feature>
<accession>A0A8S3YDJ0</accession>